<reference evidence="1 2" key="1">
    <citation type="journal article" date="2019" name="Nat. Med.">
        <title>A library of human gut bacterial isolates paired with longitudinal multiomics data enables mechanistic microbiome research.</title>
        <authorList>
            <person name="Poyet M."/>
            <person name="Groussin M."/>
            <person name="Gibbons S.M."/>
            <person name="Avila-Pacheco J."/>
            <person name="Jiang X."/>
            <person name="Kearney S.M."/>
            <person name="Perrotta A.R."/>
            <person name="Berdy B."/>
            <person name="Zhao S."/>
            <person name="Lieberman T.D."/>
            <person name="Swanson P.K."/>
            <person name="Smith M."/>
            <person name="Roesemann S."/>
            <person name="Alexander J.E."/>
            <person name="Rich S.A."/>
            <person name="Livny J."/>
            <person name="Vlamakis H."/>
            <person name="Clish C."/>
            <person name="Bullock K."/>
            <person name="Deik A."/>
            <person name="Scott J."/>
            <person name="Pierce K.A."/>
            <person name="Xavier R.J."/>
            <person name="Alm E.J."/>
        </authorList>
    </citation>
    <scope>NUCLEOTIDE SEQUENCE [LARGE SCALE GENOMIC DNA]</scope>
    <source>
        <strain evidence="1 2">BIOML-A3</strain>
    </source>
</reference>
<gene>
    <name evidence="1" type="ORF">GKE72_14430</name>
</gene>
<comment type="caution">
    <text evidence="1">The sequence shown here is derived from an EMBL/GenBank/DDBJ whole genome shotgun (WGS) entry which is preliminary data.</text>
</comment>
<dbReference type="AlphaFoldDB" id="A0A844E6M1"/>
<dbReference type="RefSeq" id="WP_173018173.1">
    <property type="nucleotide sequence ID" value="NZ_WKRA01000034.1"/>
</dbReference>
<dbReference type="Proteomes" id="UP000431304">
    <property type="component" value="Unassembled WGS sequence"/>
</dbReference>
<dbReference type="SUPFAM" id="SSF88659">
    <property type="entry name" value="Sigma3 and sigma4 domains of RNA polymerase sigma factors"/>
    <property type="match status" value="1"/>
</dbReference>
<dbReference type="Gene3D" id="1.10.10.10">
    <property type="entry name" value="Winged helix-like DNA-binding domain superfamily/Winged helix DNA-binding domain"/>
    <property type="match status" value="1"/>
</dbReference>
<proteinExistence type="predicted"/>
<protein>
    <submittedName>
        <fullName evidence="1">Uncharacterized protein</fullName>
    </submittedName>
</protein>
<accession>A0A844E6M1</accession>
<evidence type="ECO:0000313" key="1">
    <source>
        <dbReference type="EMBL" id="MSD17228.1"/>
    </source>
</evidence>
<sequence>MNINNENMQERGIKSLGNIADDYMKSMNELCGSLEKLTSTLETMTYMAENGLLQLKQTVEYKEESPDIFEKKYGINQEYYEHTLERINPRRFYMMALKNKNEIFSLKKNDGMLLFLSKIYMGGFECKEDLLLEPSCYVEYLIDSITENWRDIIVLRFGLNGKMVLPQESIANVFCTSMGEIRNIESKCVYKLRRQLIKFRRCRINGVVERSKENLLLSITDKESEILRVEPISCKLADIIQKYEIRTIYDLKNMEDINQKFGLTEEVNKLIGNIE</sequence>
<evidence type="ECO:0000313" key="2">
    <source>
        <dbReference type="Proteomes" id="UP000431304"/>
    </source>
</evidence>
<dbReference type="EMBL" id="WKRA01000034">
    <property type="protein sequence ID" value="MSD17228.1"/>
    <property type="molecule type" value="Genomic_DNA"/>
</dbReference>
<dbReference type="InterPro" id="IPR013324">
    <property type="entry name" value="RNA_pol_sigma_r3/r4-like"/>
</dbReference>
<dbReference type="InterPro" id="IPR036388">
    <property type="entry name" value="WH-like_DNA-bd_sf"/>
</dbReference>
<name>A0A844E6M1_EUBRA</name>
<organism evidence="1 2">
    <name type="scientific">Eubacterium ramulus</name>
    <dbReference type="NCBI Taxonomy" id="39490"/>
    <lineage>
        <taxon>Bacteria</taxon>
        <taxon>Bacillati</taxon>
        <taxon>Bacillota</taxon>
        <taxon>Clostridia</taxon>
        <taxon>Eubacteriales</taxon>
        <taxon>Eubacteriaceae</taxon>
        <taxon>Eubacterium</taxon>
    </lineage>
</organism>